<protein>
    <recommendedName>
        <fullName evidence="4">HTH domain-containing protein</fullName>
    </recommendedName>
</protein>
<evidence type="ECO:0008006" key="4">
    <source>
        <dbReference type="Google" id="ProtNLM"/>
    </source>
</evidence>
<dbReference type="Proteomes" id="UP001595956">
    <property type="component" value="Unassembled WGS sequence"/>
</dbReference>
<reference evidence="3" key="1">
    <citation type="journal article" date="2019" name="Int. J. Syst. Evol. Microbiol.">
        <title>The Global Catalogue of Microorganisms (GCM) 10K type strain sequencing project: providing services to taxonomists for standard genome sequencing and annotation.</title>
        <authorList>
            <consortium name="The Broad Institute Genomics Platform"/>
            <consortium name="The Broad Institute Genome Sequencing Center for Infectious Disease"/>
            <person name="Wu L."/>
            <person name="Ma J."/>
        </authorList>
    </citation>
    <scope>NUCLEOTIDE SEQUENCE [LARGE SCALE GENOMIC DNA]</scope>
    <source>
        <strain evidence="3">KACC 13778</strain>
    </source>
</reference>
<evidence type="ECO:0000256" key="1">
    <source>
        <dbReference type="SAM" id="MobiDB-lite"/>
    </source>
</evidence>
<dbReference type="EMBL" id="JBHSMD010000004">
    <property type="protein sequence ID" value="MFC5494233.1"/>
    <property type="molecule type" value="Genomic_DNA"/>
</dbReference>
<feature type="compositionally biased region" description="Low complexity" evidence="1">
    <location>
        <begin position="16"/>
        <end position="40"/>
    </location>
</feature>
<evidence type="ECO:0000313" key="3">
    <source>
        <dbReference type="Proteomes" id="UP001595956"/>
    </source>
</evidence>
<evidence type="ECO:0000313" key="2">
    <source>
        <dbReference type="EMBL" id="MFC5494233.1"/>
    </source>
</evidence>
<comment type="caution">
    <text evidence="2">The sequence shown here is derived from an EMBL/GenBank/DDBJ whole genome shotgun (WGS) entry which is preliminary data.</text>
</comment>
<keyword evidence="3" id="KW-1185">Reference proteome</keyword>
<dbReference type="RefSeq" id="WP_345180133.1">
    <property type="nucleotide sequence ID" value="NZ_BAABFQ010000007.1"/>
</dbReference>
<sequence>MTTKTATKTPAKKTTARPAVKPAAQKATPAPKEPKPTAGAKAKESAHASKKVTKPEPKTLIEALTTKQAALIKVRANGTRRSLPYLAVGTDERKAAEAVAARASKGETVAAIAEDLNVSLATARRFLTNLALTHAVEAGSHDKSWKPGTKEVVVHTVTAKA</sequence>
<gene>
    <name evidence="2" type="ORF">ACFPKY_14030</name>
</gene>
<accession>A0ABW0N3D4</accession>
<proteinExistence type="predicted"/>
<organism evidence="2 3">
    <name type="scientific">Nocardioides caricicola</name>
    <dbReference type="NCBI Taxonomy" id="634770"/>
    <lineage>
        <taxon>Bacteria</taxon>
        <taxon>Bacillati</taxon>
        <taxon>Actinomycetota</taxon>
        <taxon>Actinomycetes</taxon>
        <taxon>Propionibacteriales</taxon>
        <taxon>Nocardioidaceae</taxon>
        <taxon>Nocardioides</taxon>
    </lineage>
</organism>
<feature type="region of interest" description="Disordered" evidence="1">
    <location>
        <begin position="1"/>
        <end position="59"/>
    </location>
</feature>
<name>A0ABW0N3D4_9ACTN</name>
<feature type="compositionally biased region" description="Basic and acidic residues" evidence="1">
    <location>
        <begin position="41"/>
        <end position="59"/>
    </location>
</feature>